<accession>A0ACC0KP93</accession>
<evidence type="ECO:0000313" key="2">
    <source>
        <dbReference type="Proteomes" id="UP001064048"/>
    </source>
</evidence>
<comment type="caution">
    <text evidence="1">The sequence shown here is derived from an EMBL/GenBank/DDBJ whole genome shotgun (WGS) entry which is preliminary data.</text>
</comment>
<keyword evidence="2" id="KW-1185">Reference proteome</keyword>
<name>A0ACC0KP93_CHOFU</name>
<evidence type="ECO:0000313" key="1">
    <source>
        <dbReference type="EMBL" id="KAI8438128.1"/>
    </source>
</evidence>
<sequence>MRFFKESRAKLRTRNNLRITVQKLSVWTPEEKSWLRRVTKPKTMVLNDVSVCINQGEFIAVLGPSGAGKTTFLTSLAGKSTFPGTGVVAVNGTRVQDLEGVAEMVPQFDVFMNELTVMEHLQFMTEMKLGSSKNISNRVLLSTLIKDLKLDKHARTPISVLSGGEKRLLSLAGTLLSNPQIIICDEPTTGLDSYSAALVVGILKQLAASGKIVICSVHQPSSDLFKEFNNIILMAEGKMLFHGTQEECRELFEE</sequence>
<dbReference type="EMBL" id="CM046118">
    <property type="protein sequence ID" value="KAI8438128.1"/>
    <property type="molecule type" value="Genomic_DNA"/>
</dbReference>
<organism evidence="1 2">
    <name type="scientific">Choristoneura fumiferana</name>
    <name type="common">Spruce budworm moth</name>
    <name type="synonym">Archips fumiferana</name>
    <dbReference type="NCBI Taxonomy" id="7141"/>
    <lineage>
        <taxon>Eukaryota</taxon>
        <taxon>Metazoa</taxon>
        <taxon>Ecdysozoa</taxon>
        <taxon>Arthropoda</taxon>
        <taxon>Hexapoda</taxon>
        <taxon>Insecta</taxon>
        <taxon>Pterygota</taxon>
        <taxon>Neoptera</taxon>
        <taxon>Endopterygota</taxon>
        <taxon>Lepidoptera</taxon>
        <taxon>Glossata</taxon>
        <taxon>Ditrysia</taxon>
        <taxon>Tortricoidea</taxon>
        <taxon>Tortricidae</taxon>
        <taxon>Tortricinae</taxon>
        <taxon>Choristoneura</taxon>
    </lineage>
</organism>
<gene>
    <name evidence="1" type="ORF">MSG28_010756</name>
</gene>
<protein>
    <submittedName>
        <fullName evidence="1">Uncharacterized protein</fullName>
    </submittedName>
</protein>
<reference evidence="1 2" key="1">
    <citation type="journal article" date="2022" name="Genome Biol. Evol.">
        <title>The Spruce Budworm Genome: Reconstructing the Evolutionary History of Antifreeze Proteins.</title>
        <authorList>
            <person name="Beliveau C."/>
            <person name="Gagne P."/>
            <person name="Picq S."/>
            <person name="Vernygora O."/>
            <person name="Keeling C.I."/>
            <person name="Pinkney K."/>
            <person name="Doucet D."/>
            <person name="Wen F."/>
            <person name="Johnston J.S."/>
            <person name="Maaroufi H."/>
            <person name="Boyle B."/>
            <person name="Laroche J."/>
            <person name="Dewar K."/>
            <person name="Juretic N."/>
            <person name="Blackburn G."/>
            <person name="Nisole A."/>
            <person name="Brunet B."/>
            <person name="Brandao M."/>
            <person name="Lumley L."/>
            <person name="Duan J."/>
            <person name="Quan G."/>
            <person name="Lucarotti C.J."/>
            <person name="Roe A.D."/>
            <person name="Sperling F.A.H."/>
            <person name="Levesque R.C."/>
            <person name="Cusson M."/>
        </authorList>
    </citation>
    <scope>NUCLEOTIDE SEQUENCE [LARGE SCALE GENOMIC DNA]</scope>
    <source>
        <strain evidence="1">Glfc:IPQL:Cfum</strain>
    </source>
</reference>
<proteinExistence type="predicted"/>
<dbReference type="Proteomes" id="UP001064048">
    <property type="component" value="Chromosome 18"/>
</dbReference>